<protein>
    <submittedName>
        <fullName evidence="2">S4 domain-containing protein YaaA</fullName>
    </submittedName>
</protein>
<organism evidence="2 3">
    <name type="scientific">Geobacillus thermoleovorans</name>
    <name type="common">Bacillus thermoleovorans</name>
    <dbReference type="NCBI Taxonomy" id="33941"/>
    <lineage>
        <taxon>Bacteria</taxon>
        <taxon>Bacillati</taxon>
        <taxon>Bacillota</taxon>
        <taxon>Bacilli</taxon>
        <taxon>Bacillales</taxon>
        <taxon>Anoxybacillaceae</taxon>
        <taxon>Geobacillus</taxon>
        <taxon>Geobacillus thermoleovorans group</taxon>
    </lineage>
</organism>
<dbReference type="InterPro" id="IPR014330">
    <property type="entry name" value="RNA-bd_S4-rel_YaaA"/>
</dbReference>
<dbReference type="EMBL" id="CP027303">
    <property type="protein sequence ID" value="AWO74374.1"/>
    <property type="molecule type" value="Genomic_DNA"/>
</dbReference>
<dbReference type="CDD" id="cd00165">
    <property type="entry name" value="S4"/>
    <property type="match status" value="1"/>
</dbReference>
<dbReference type="Gene3D" id="3.10.290.10">
    <property type="entry name" value="RNA-binding S4 domain"/>
    <property type="match status" value="1"/>
</dbReference>
<sequence length="76" mass="8761">MTRMEQRVTITTETITLGQLLKLVRLIDTGGAAKWFLQEHHVLVNGERENRRGRKLRDGDRIDIEPFGTFVVVKAE</sequence>
<dbReference type="InterPro" id="IPR036986">
    <property type="entry name" value="S4_RNA-bd_sf"/>
</dbReference>
<dbReference type="PROSITE" id="PS50889">
    <property type="entry name" value="S4"/>
    <property type="match status" value="1"/>
</dbReference>
<evidence type="ECO:0000313" key="3">
    <source>
        <dbReference type="Proteomes" id="UP000246996"/>
    </source>
</evidence>
<dbReference type="GO" id="GO:0003723">
    <property type="term" value="F:RNA binding"/>
    <property type="evidence" value="ECO:0007669"/>
    <property type="project" value="UniProtKB-KW"/>
</dbReference>
<dbReference type="NCBIfam" id="TIGR02988">
    <property type="entry name" value="YaaA_near_RecF"/>
    <property type="match status" value="1"/>
</dbReference>
<dbReference type="RefSeq" id="WP_012820418.1">
    <property type="nucleotide sequence ID" value="NZ_CP014335.1"/>
</dbReference>
<dbReference type="Pfam" id="PF13275">
    <property type="entry name" value="S4_2"/>
    <property type="match status" value="1"/>
</dbReference>
<keyword evidence="1" id="KW-0694">RNA-binding</keyword>
<evidence type="ECO:0000313" key="2">
    <source>
        <dbReference type="EMBL" id="AWO74374.1"/>
    </source>
</evidence>
<accession>A0A2Z3N8T6</accession>
<name>A0A2Z3N8T6_GEOTH</name>
<gene>
    <name evidence="2" type="primary">yaaA</name>
    <name evidence="2" type="ORF">C1N76_07545</name>
</gene>
<reference evidence="3" key="1">
    <citation type="submission" date="2018-02" db="EMBL/GenBank/DDBJ databases">
        <title>The complete genome of bacterial strain SGAirxxxx.</title>
        <authorList>
            <person name="Schuster S.C."/>
        </authorList>
    </citation>
    <scope>NUCLEOTIDE SEQUENCE [LARGE SCALE GENOMIC DNA]</scope>
    <source>
        <strain evidence="3">SGAir0734</strain>
    </source>
</reference>
<dbReference type="Proteomes" id="UP000246996">
    <property type="component" value="Chromosome"/>
</dbReference>
<evidence type="ECO:0000256" key="1">
    <source>
        <dbReference type="PROSITE-ProRule" id="PRU00182"/>
    </source>
</evidence>
<dbReference type="AlphaFoldDB" id="A0A2Z3N8T6"/>
<proteinExistence type="predicted"/>
<dbReference type="SUPFAM" id="SSF55174">
    <property type="entry name" value="Alpha-L RNA-binding motif"/>
    <property type="match status" value="1"/>
</dbReference>
<dbReference type="GeneID" id="32065379"/>